<organism evidence="1 2">
    <name type="scientific">Virgibacillus byunsanensis</name>
    <dbReference type="NCBI Taxonomy" id="570945"/>
    <lineage>
        <taxon>Bacteria</taxon>
        <taxon>Bacillati</taxon>
        <taxon>Bacillota</taxon>
        <taxon>Bacilli</taxon>
        <taxon>Bacillales</taxon>
        <taxon>Bacillaceae</taxon>
        <taxon>Virgibacillus</taxon>
    </lineage>
</organism>
<evidence type="ECO:0000313" key="1">
    <source>
        <dbReference type="EMBL" id="MFD1039995.1"/>
    </source>
</evidence>
<evidence type="ECO:0000313" key="2">
    <source>
        <dbReference type="Proteomes" id="UP001597040"/>
    </source>
</evidence>
<protein>
    <submittedName>
        <fullName evidence="1">Uncharacterized protein</fullName>
    </submittedName>
</protein>
<dbReference type="RefSeq" id="WP_390363653.1">
    <property type="nucleotide sequence ID" value="NZ_JBHTKJ010000053.1"/>
</dbReference>
<comment type="caution">
    <text evidence="1">The sequence shown here is derived from an EMBL/GenBank/DDBJ whole genome shotgun (WGS) entry which is preliminary data.</text>
</comment>
<proteinExistence type="predicted"/>
<reference evidence="2" key="1">
    <citation type="journal article" date="2019" name="Int. J. Syst. Evol. Microbiol.">
        <title>The Global Catalogue of Microorganisms (GCM) 10K type strain sequencing project: providing services to taxonomists for standard genome sequencing and annotation.</title>
        <authorList>
            <consortium name="The Broad Institute Genomics Platform"/>
            <consortium name="The Broad Institute Genome Sequencing Center for Infectious Disease"/>
            <person name="Wu L."/>
            <person name="Ma J."/>
        </authorList>
    </citation>
    <scope>NUCLEOTIDE SEQUENCE [LARGE SCALE GENOMIC DNA]</scope>
    <source>
        <strain evidence="2">CCUG 56754</strain>
    </source>
</reference>
<dbReference type="EMBL" id="JBHTKJ010000053">
    <property type="protein sequence ID" value="MFD1039995.1"/>
    <property type="molecule type" value="Genomic_DNA"/>
</dbReference>
<keyword evidence="2" id="KW-1185">Reference proteome</keyword>
<sequence>MIELFEHDLFPCPYCPKPMGLVGIWNSDYGWIYHYIEDTEDVKK</sequence>
<gene>
    <name evidence="1" type="ORF">ACFQ3N_16605</name>
</gene>
<accession>A0ABW3LPW5</accession>
<name>A0ABW3LPW5_9BACI</name>
<dbReference type="Proteomes" id="UP001597040">
    <property type="component" value="Unassembled WGS sequence"/>
</dbReference>